<organism evidence="11 12">
    <name type="scientific">Pichia sorbitophila (strain ATCC MYA-4447 / BCRC 22081 / CBS 7064 / NBRC 10061 / NRRL Y-12695)</name>
    <name type="common">Hybrid yeast</name>
    <dbReference type="NCBI Taxonomy" id="559304"/>
    <lineage>
        <taxon>Eukaryota</taxon>
        <taxon>Fungi</taxon>
        <taxon>Dikarya</taxon>
        <taxon>Ascomycota</taxon>
        <taxon>Saccharomycotina</taxon>
        <taxon>Pichiomycetes</taxon>
        <taxon>Debaryomycetaceae</taxon>
        <taxon>Millerozyma</taxon>
    </lineage>
</organism>
<evidence type="ECO:0000256" key="5">
    <source>
        <dbReference type="PROSITE-ProRule" id="PRU00146"/>
    </source>
</evidence>
<keyword evidence="2 5" id="KW-0863">Zinc-finger</keyword>
<dbReference type="Gene3D" id="2.30.30.490">
    <property type="match status" value="1"/>
</dbReference>
<dbReference type="SUPFAM" id="SSF46689">
    <property type="entry name" value="Homeodomain-like"/>
    <property type="match status" value="1"/>
</dbReference>
<dbReference type="SMART" id="SM00249">
    <property type="entry name" value="PHD"/>
    <property type="match status" value="3"/>
</dbReference>
<dbReference type="FunCoup" id="G8YBS5">
    <property type="interactions" value="113"/>
</dbReference>
<dbReference type="Proteomes" id="UP000005222">
    <property type="component" value="Chromosome J"/>
</dbReference>
<feature type="region of interest" description="Disordered" evidence="6">
    <location>
        <begin position="158"/>
        <end position="188"/>
    </location>
</feature>
<feature type="domain" description="BAH" evidence="8">
    <location>
        <begin position="123"/>
        <end position="296"/>
    </location>
</feature>
<feature type="compositionally biased region" description="Basic and acidic residues" evidence="6">
    <location>
        <begin position="1002"/>
        <end position="1016"/>
    </location>
</feature>
<keyword evidence="12" id="KW-1185">Reference proteome</keyword>
<dbReference type="InterPro" id="IPR001005">
    <property type="entry name" value="SANT/Myb"/>
</dbReference>
<dbReference type="InterPro" id="IPR009057">
    <property type="entry name" value="Homeodomain-like_sf"/>
</dbReference>
<evidence type="ECO:0000256" key="4">
    <source>
        <dbReference type="ARBA" id="ARBA00023242"/>
    </source>
</evidence>
<dbReference type="eggNOG" id="KOG0955">
    <property type="taxonomic scope" value="Eukaryota"/>
</dbReference>
<keyword evidence="1" id="KW-0479">Metal-binding</keyword>
<dbReference type="PROSITE" id="PS51038">
    <property type="entry name" value="BAH"/>
    <property type="match status" value="1"/>
</dbReference>
<evidence type="ECO:0000256" key="1">
    <source>
        <dbReference type="ARBA" id="ARBA00022723"/>
    </source>
</evidence>
<feature type="region of interest" description="Disordered" evidence="6">
    <location>
        <begin position="537"/>
        <end position="559"/>
    </location>
</feature>
<dbReference type="PROSITE" id="PS50016">
    <property type="entry name" value="ZF_PHD_2"/>
    <property type="match status" value="2"/>
</dbReference>
<feature type="region of interest" description="Disordered" evidence="6">
    <location>
        <begin position="27"/>
        <end position="71"/>
    </location>
</feature>
<accession>G8YBS5</accession>
<feature type="compositionally biased region" description="Low complexity" evidence="6">
    <location>
        <begin position="38"/>
        <end position="57"/>
    </location>
</feature>
<dbReference type="Gene3D" id="3.30.40.10">
    <property type="entry name" value="Zinc/RING finger domain, C3HC4 (zinc finger)"/>
    <property type="match status" value="2"/>
</dbReference>
<dbReference type="InterPro" id="IPR019787">
    <property type="entry name" value="Znf_PHD-finger"/>
</dbReference>
<dbReference type="GO" id="GO:0036205">
    <property type="term" value="P:histone catabolic process"/>
    <property type="evidence" value="ECO:0007669"/>
    <property type="project" value="TreeGrafter"/>
</dbReference>
<dbReference type="STRING" id="559304.G8YBS5"/>
<dbReference type="InParanoid" id="G8YBS5"/>
<sequence length="1587" mass="180780">MSNSRPKRKATINKNYNEVLDESVFESGIGHGPKDAVNGNSNSKRKNGSSPTSTSSSNKKKNSDNDVPYNWQPNPELIDYFSYKLDLEDAYIDLSTQTLYCPNQTSIPSSYQSVRRRKLKESFNLTKGDYIYMISEPPGEPYYIGRIMGYKPKNNGFEYKANTDDNSNSNDESDERRPSTRRNSPSHGNIVSPSDYLFFIQWFYRPRDILRSTSDSRLLYASMHSDTCPIQSFRGTVTVKHKSDIEYEYSKKSSGKKEENSPSPGFSPLELYSQKPNCFYFDKLFDRYMIKFYDVISTSSLLRTASKSESNSKHYLRALHKRFEFIFVEKTVSKSFVNGFLPSSCCCELCGQWCSSQESVTCGVCNTYFHMNCLDPPLLKKPSRGFSWSCAQCTKKYEIEHQSKKMVMLSHDNKSSNESQIFQELNTLNSNHESNSEDDDDIPIKPSKKALPKYELMAIDFLNKDHDLTLEQRRLKEEWTMRYLGMHARLEDGVDFDDRSPYPRASTRLGSKHQCTNIPECNGHPIVYYDVDKKSLSNGKRKESQKKQSMSKKQDPLEKVKLPIPKEFENTPPNEFPEWLQERPRGYIERGVDDGEGITCTLLWKPQEADIEEDFKTLDDYIDKCASVAKKLNILPTSPNFVDAVLKFYLRHNRNTEEAYKEVAKLTREALREPTFSKEEVKKFENGIKKYGSDLYPVSKEVKSQPTSMIVRFYYLWKKTKNGRLIWGNYEGRKQKKVQNMVNEEPNQKKQVKNTVNSIDILADADDDSSYENEKILSNRKKFCCKHCRTTTSNQWYRITGFDANTKLQKELNEDFDPNAVIGLCFRCARLWRRYGVIWEEPLEVEKKVNKYMNTWKKRIEYELLRDSQLIHEEAERRGSEITHDFSKPTDTVVETNSAQKPKKTTATKKAPPRTSKVEDVNKSPSKVIEKPRAKASTKAARGSAESKPKTSNKLSAESKEASKKKEKESKPKTDGQTHAVPKKTSQAKAVKTENGSKSVSKPREKQENEEENGKKPDKRKRKKTMSIESTAPKSDKPAKPEADTDISGTTDDRKVKPPPAKRQKKAIEASKDQRIINPVLNRNYASNALVPIVKADKKSSLSITKESLAEILIHFREKQLMDFRSQCQIAQIPASSTIVLPFDLSSRPCCVCKEGCSNDTNISEMLICCNCGVNVHASCSGISIPQFINKPVKQWLCERCINDLHPNHGTLYSCSICLANESNYELSIMGSPAVTPDYLKPIHENGKWCHLLCALFQSDLIYFKNTSSSSLATKRAIKDEGDSSLSAIESMTNNVAIENISQVYLHNFDKKCAICNLYNGAIVHCDLCEAEAVAGRNTDGYHVTCAQDVPDFKLGFKLINQRLNERDNRYVRVGESFGRLKPVLLCPRHRGADSFYPLRAEGRRSFSAFKDEPKPLIELFIEDVSKGASNHTKISGPQFKANSYMQLIKDFEEKHITKGDDNYVRVVDFAHSMSIRKFPHNKACSRCASKVSPVWWFTESQGHGEDTKLLCQVCYHSDDSSPSEEMHAVGSDFLSTLNKPLSANGYGITDPNDNILDAYKPLRHEQTFGDINGKLTGDSNSIMVED</sequence>
<dbReference type="PROSITE" id="PS51293">
    <property type="entry name" value="SANT"/>
    <property type="match status" value="1"/>
</dbReference>
<dbReference type="OrthoDB" id="336088at2759"/>
<feature type="domain" description="PHD-type" evidence="7">
    <location>
        <begin position="344"/>
        <end position="396"/>
    </location>
</feature>
<feature type="domain" description="ELM2" evidence="9">
    <location>
        <begin position="505"/>
        <end position="667"/>
    </location>
</feature>
<dbReference type="InterPro" id="IPR001965">
    <property type="entry name" value="Znf_PHD"/>
</dbReference>
<protein>
    <submittedName>
        <fullName evidence="11">Piso0_002131 protein</fullName>
    </submittedName>
</protein>
<feature type="domain" description="PHD-type" evidence="7">
    <location>
        <begin position="1147"/>
        <end position="1204"/>
    </location>
</feature>
<evidence type="ECO:0000259" key="10">
    <source>
        <dbReference type="PROSITE" id="PS51293"/>
    </source>
</evidence>
<keyword evidence="3" id="KW-0862">Zinc</keyword>
<evidence type="ECO:0000259" key="8">
    <source>
        <dbReference type="PROSITE" id="PS51038"/>
    </source>
</evidence>
<feature type="compositionally biased region" description="Polar residues" evidence="6">
    <location>
        <begin position="984"/>
        <end position="1000"/>
    </location>
</feature>
<feature type="compositionally biased region" description="Basic and acidic residues" evidence="6">
    <location>
        <begin position="916"/>
        <end position="933"/>
    </location>
</feature>
<dbReference type="EMBL" id="FO082050">
    <property type="protein sequence ID" value="CCE82406.1"/>
    <property type="molecule type" value="Genomic_DNA"/>
</dbReference>
<dbReference type="InterPro" id="IPR017884">
    <property type="entry name" value="SANT_dom"/>
</dbReference>
<dbReference type="SUPFAM" id="SSF57903">
    <property type="entry name" value="FYVE/PHD zinc finger"/>
    <property type="match status" value="2"/>
</dbReference>
<dbReference type="SMART" id="SM00717">
    <property type="entry name" value="SANT"/>
    <property type="match status" value="1"/>
</dbReference>
<dbReference type="InterPro" id="IPR013083">
    <property type="entry name" value="Znf_RING/FYVE/PHD"/>
</dbReference>
<evidence type="ECO:0000256" key="2">
    <source>
        <dbReference type="ARBA" id="ARBA00022771"/>
    </source>
</evidence>
<feature type="compositionally biased region" description="Polar residues" evidence="6">
    <location>
        <begin position="889"/>
        <end position="898"/>
    </location>
</feature>
<dbReference type="GO" id="GO:0048189">
    <property type="term" value="C:Lid2 complex"/>
    <property type="evidence" value="ECO:0007669"/>
    <property type="project" value="TreeGrafter"/>
</dbReference>
<dbReference type="CDD" id="cd15497">
    <property type="entry name" value="PHD1_Snt2p_like"/>
    <property type="match status" value="1"/>
</dbReference>
<dbReference type="InterPro" id="IPR043151">
    <property type="entry name" value="BAH_sf"/>
</dbReference>
<reference evidence="11 12" key="1">
    <citation type="journal article" date="2012" name="G3 (Bethesda)">
        <title>Pichia sorbitophila, an interspecies yeast hybrid reveals early steps of genome resolution following polyploidization.</title>
        <authorList>
            <person name="Leh Louis V."/>
            <person name="Despons L."/>
            <person name="Friedrich A."/>
            <person name="Martin T."/>
            <person name="Durrens P."/>
            <person name="Casaregola S."/>
            <person name="Neuveglise C."/>
            <person name="Fairhead C."/>
            <person name="Marck C."/>
            <person name="Cruz J.A."/>
            <person name="Straub M.L."/>
            <person name="Kugler V."/>
            <person name="Sacerdot C."/>
            <person name="Uzunov Z."/>
            <person name="Thierry A."/>
            <person name="Weiss S."/>
            <person name="Bleykasten C."/>
            <person name="De Montigny J."/>
            <person name="Jacques N."/>
            <person name="Jung P."/>
            <person name="Lemaire M."/>
            <person name="Mallet S."/>
            <person name="Morel G."/>
            <person name="Richard G.F."/>
            <person name="Sarkar A."/>
            <person name="Savel G."/>
            <person name="Schacherer J."/>
            <person name="Seret M.L."/>
            <person name="Talla E."/>
            <person name="Samson G."/>
            <person name="Jubin C."/>
            <person name="Poulain J."/>
            <person name="Vacherie B."/>
            <person name="Barbe V."/>
            <person name="Pelletier E."/>
            <person name="Sherman D.J."/>
            <person name="Westhof E."/>
            <person name="Weissenbach J."/>
            <person name="Baret P.V."/>
            <person name="Wincker P."/>
            <person name="Gaillardin C."/>
            <person name="Dujon B."/>
            <person name="Souciet J.L."/>
        </authorList>
    </citation>
    <scope>NUCLEOTIDE SEQUENCE [LARGE SCALE GENOMIC DNA]</scope>
    <source>
        <strain evidence="12">ATCC MYA-4447 / BCRC 22081 / CBS 7064 / NBRC 10061 / NRRL Y-12695</strain>
    </source>
</reference>
<dbReference type="Pfam" id="PF00628">
    <property type="entry name" value="PHD"/>
    <property type="match status" value="1"/>
</dbReference>
<dbReference type="HOGENOM" id="CLU_001514_2_0_1"/>
<dbReference type="PROSITE" id="PS51156">
    <property type="entry name" value="ELM2"/>
    <property type="match status" value="1"/>
</dbReference>
<dbReference type="Gene3D" id="1.10.10.60">
    <property type="entry name" value="Homeodomain-like"/>
    <property type="match status" value="1"/>
</dbReference>
<feature type="compositionally biased region" description="Basic and acidic residues" evidence="6">
    <location>
        <begin position="957"/>
        <end position="976"/>
    </location>
</feature>
<dbReference type="SMART" id="SM00439">
    <property type="entry name" value="BAH"/>
    <property type="match status" value="1"/>
</dbReference>
<evidence type="ECO:0000313" key="11">
    <source>
        <dbReference type="EMBL" id="CCE82406.1"/>
    </source>
</evidence>
<proteinExistence type="predicted"/>
<dbReference type="OMA" id="TWCHVIC"/>
<dbReference type="PANTHER" id="PTHR47672">
    <property type="entry name" value="E3 UBIQUITIN-PROTEIN LIGASE SNT2"/>
    <property type="match status" value="1"/>
</dbReference>
<gene>
    <name evidence="11" type="primary">Piso0_002131</name>
    <name evidence="11" type="ORF">GNLVRS01_PISO0J05333g</name>
</gene>
<dbReference type="GO" id="GO:0008270">
    <property type="term" value="F:zinc ion binding"/>
    <property type="evidence" value="ECO:0007669"/>
    <property type="project" value="UniProtKB-KW"/>
</dbReference>
<dbReference type="InterPro" id="IPR029617">
    <property type="entry name" value="Snt2"/>
</dbReference>
<keyword evidence="4" id="KW-0539">Nucleus</keyword>
<dbReference type="GO" id="GO:0004842">
    <property type="term" value="F:ubiquitin-protein transferase activity"/>
    <property type="evidence" value="ECO:0007669"/>
    <property type="project" value="TreeGrafter"/>
</dbReference>
<evidence type="ECO:0000313" key="12">
    <source>
        <dbReference type="Proteomes" id="UP000005222"/>
    </source>
</evidence>
<dbReference type="InterPro" id="IPR001025">
    <property type="entry name" value="BAH_dom"/>
</dbReference>
<feature type="compositionally biased region" description="Basic and acidic residues" evidence="6">
    <location>
        <begin position="1034"/>
        <end position="1043"/>
    </location>
</feature>
<evidence type="ECO:0000256" key="6">
    <source>
        <dbReference type="SAM" id="MobiDB-lite"/>
    </source>
</evidence>
<dbReference type="InterPro" id="IPR011011">
    <property type="entry name" value="Znf_FYVE_PHD"/>
</dbReference>
<feature type="region of interest" description="Disordered" evidence="6">
    <location>
        <begin position="876"/>
        <end position="1071"/>
    </location>
</feature>
<evidence type="ECO:0000259" key="9">
    <source>
        <dbReference type="PROSITE" id="PS51156"/>
    </source>
</evidence>
<name>G8YBS5_PICSO</name>
<evidence type="ECO:0000256" key="3">
    <source>
        <dbReference type="ARBA" id="ARBA00022833"/>
    </source>
</evidence>
<dbReference type="Pfam" id="PF01426">
    <property type="entry name" value="BAH"/>
    <property type="match status" value="1"/>
</dbReference>
<dbReference type="GO" id="GO:0003682">
    <property type="term" value="F:chromatin binding"/>
    <property type="evidence" value="ECO:0007669"/>
    <property type="project" value="InterPro"/>
</dbReference>
<evidence type="ECO:0000259" key="7">
    <source>
        <dbReference type="PROSITE" id="PS50016"/>
    </source>
</evidence>
<feature type="compositionally biased region" description="Basic and acidic residues" evidence="6">
    <location>
        <begin position="876"/>
        <end position="888"/>
    </location>
</feature>
<dbReference type="InterPro" id="IPR000949">
    <property type="entry name" value="ELM2_dom"/>
</dbReference>
<dbReference type="PANTHER" id="PTHR47672:SF1">
    <property type="entry name" value="E3 UBIQUITIN-PROTEIN LIGASE SNT2"/>
    <property type="match status" value="1"/>
</dbReference>
<feature type="domain" description="SANT" evidence="10">
    <location>
        <begin position="671"/>
        <end position="722"/>
    </location>
</feature>
<dbReference type="eggNOG" id="KOG2133">
    <property type="taxonomic scope" value="Eukaryota"/>
</dbReference>